<reference evidence="3" key="1">
    <citation type="journal article" date="2021" name="Sci. Adv.">
        <title>The American lobster genome reveals insights on longevity, neural, and immune adaptations.</title>
        <authorList>
            <person name="Polinski J.M."/>
            <person name="Zimin A.V."/>
            <person name="Clark K.F."/>
            <person name="Kohn A.B."/>
            <person name="Sadowski N."/>
            <person name="Timp W."/>
            <person name="Ptitsyn A."/>
            <person name="Khanna P."/>
            <person name="Romanova D.Y."/>
            <person name="Williams P."/>
            <person name="Greenwood S.J."/>
            <person name="Moroz L.L."/>
            <person name="Walt D.R."/>
            <person name="Bodnar A.G."/>
        </authorList>
    </citation>
    <scope>NUCLEOTIDE SEQUENCE</scope>
    <source>
        <strain evidence="3">GMGI-L3</strain>
    </source>
</reference>
<keyword evidence="4" id="KW-1185">Reference proteome</keyword>
<evidence type="ECO:0000256" key="1">
    <source>
        <dbReference type="ARBA" id="ARBA00006484"/>
    </source>
</evidence>
<protein>
    <submittedName>
        <fullName evidence="3">L-xylulose reductase-like 1</fullName>
    </submittedName>
</protein>
<evidence type="ECO:0000313" key="3">
    <source>
        <dbReference type="EMBL" id="KAG7167674.1"/>
    </source>
</evidence>
<comment type="similarity">
    <text evidence="1">Belongs to the short-chain dehydrogenases/reductases (SDR) family.</text>
</comment>
<dbReference type="PANTHER" id="PTHR43639:SF1">
    <property type="entry name" value="SHORT-CHAIN DEHYDROGENASE_REDUCTASE FAMILY PROTEIN"/>
    <property type="match status" value="1"/>
</dbReference>
<name>A0A8J5MYE7_HOMAM</name>
<dbReference type="AlphaFoldDB" id="A0A8J5MYE7"/>
<accession>A0A8J5MYE7</accession>
<dbReference type="EMBL" id="JAHLQT010021370">
    <property type="protein sequence ID" value="KAG7167674.1"/>
    <property type="molecule type" value="Genomic_DNA"/>
</dbReference>
<gene>
    <name evidence="3" type="primary">DCXR-L1</name>
    <name evidence="3" type="ORF">Hamer_G019076</name>
</gene>
<proteinExistence type="inferred from homology"/>
<dbReference type="Gene3D" id="3.40.50.720">
    <property type="entry name" value="NAD(P)-binding Rossmann-like Domain"/>
    <property type="match status" value="2"/>
</dbReference>
<sequence>MASNNKTECTMPGTCVWGAGRVALVTGGARRVGRLITLALHRHHYNVIIHCCSSKLLALELAAELNSCRQDSAHVITGDLSQNVGETTRRMVTEAEQKTRNINLGGGVDHTQAAAPHLQKVRGNIVNVADILAERPTSTLNIYCTTKATLIMITKSLAIELGP</sequence>
<dbReference type="InterPro" id="IPR036291">
    <property type="entry name" value="NAD(P)-bd_dom_sf"/>
</dbReference>
<dbReference type="SUPFAM" id="SSF51735">
    <property type="entry name" value="NAD(P)-binding Rossmann-fold domains"/>
    <property type="match status" value="1"/>
</dbReference>
<feature type="non-terminal residue" evidence="3">
    <location>
        <position position="163"/>
    </location>
</feature>
<dbReference type="Proteomes" id="UP000747542">
    <property type="component" value="Unassembled WGS sequence"/>
</dbReference>
<keyword evidence="2" id="KW-0560">Oxidoreductase</keyword>
<dbReference type="InterPro" id="IPR002347">
    <property type="entry name" value="SDR_fam"/>
</dbReference>
<dbReference type="PANTHER" id="PTHR43639">
    <property type="entry name" value="OXIDOREDUCTASE, SHORT-CHAIN DEHYDROGENASE/REDUCTASE FAMILY (AFU_ORTHOLOGUE AFUA_5G02870)"/>
    <property type="match status" value="1"/>
</dbReference>
<evidence type="ECO:0000256" key="2">
    <source>
        <dbReference type="ARBA" id="ARBA00023002"/>
    </source>
</evidence>
<dbReference type="PRINTS" id="PR00081">
    <property type="entry name" value="GDHRDH"/>
</dbReference>
<dbReference type="GO" id="GO:0016491">
    <property type="term" value="F:oxidoreductase activity"/>
    <property type="evidence" value="ECO:0007669"/>
    <property type="project" value="UniProtKB-KW"/>
</dbReference>
<comment type="caution">
    <text evidence="3">The sequence shown here is derived from an EMBL/GenBank/DDBJ whole genome shotgun (WGS) entry which is preliminary data.</text>
</comment>
<dbReference type="Pfam" id="PF13561">
    <property type="entry name" value="adh_short_C2"/>
    <property type="match status" value="1"/>
</dbReference>
<evidence type="ECO:0000313" key="4">
    <source>
        <dbReference type="Proteomes" id="UP000747542"/>
    </source>
</evidence>
<organism evidence="3 4">
    <name type="scientific">Homarus americanus</name>
    <name type="common">American lobster</name>
    <dbReference type="NCBI Taxonomy" id="6706"/>
    <lineage>
        <taxon>Eukaryota</taxon>
        <taxon>Metazoa</taxon>
        <taxon>Ecdysozoa</taxon>
        <taxon>Arthropoda</taxon>
        <taxon>Crustacea</taxon>
        <taxon>Multicrustacea</taxon>
        <taxon>Malacostraca</taxon>
        <taxon>Eumalacostraca</taxon>
        <taxon>Eucarida</taxon>
        <taxon>Decapoda</taxon>
        <taxon>Pleocyemata</taxon>
        <taxon>Astacidea</taxon>
        <taxon>Nephropoidea</taxon>
        <taxon>Nephropidae</taxon>
        <taxon>Homarus</taxon>
    </lineage>
</organism>